<dbReference type="EMBL" id="CAJFCJ010000003">
    <property type="protein sequence ID" value="CAD5112893.1"/>
    <property type="molecule type" value="Genomic_DNA"/>
</dbReference>
<dbReference type="Gene3D" id="3.30.160.60">
    <property type="entry name" value="Classic Zinc Finger"/>
    <property type="match status" value="2"/>
</dbReference>
<dbReference type="PROSITE" id="PS50157">
    <property type="entry name" value="ZINC_FINGER_C2H2_2"/>
    <property type="match status" value="2"/>
</dbReference>
<evidence type="ECO:0000259" key="8">
    <source>
        <dbReference type="PROSITE" id="PS50157"/>
    </source>
</evidence>
<keyword evidence="1" id="KW-0479">Metal-binding</keyword>
<evidence type="ECO:0000256" key="7">
    <source>
        <dbReference type="PROSITE-ProRule" id="PRU00042"/>
    </source>
</evidence>
<evidence type="ECO:0000256" key="6">
    <source>
        <dbReference type="ARBA" id="ARBA00023163"/>
    </source>
</evidence>
<dbReference type="InterPro" id="IPR013087">
    <property type="entry name" value="Znf_C2H2_type"/>
</dbReference>
<dbReference type="GO" id="GO:0000981">
    <property type="term" value="F:DNA-binding transcription factor activity, RNA polymerase II-specific"/>
    <property type="evidence" value="ECO:0007669"/>
    <property type="project" value="TreeGrafter"/>
</dbReference>
<dbReference type="GO" id="GO:0000978">
    <property type="term" value="F:RNA polymerase II cis-regulatory region sequence-specific DNA binding"/>
    <property type="evidence" value="ECO:0007669"/>
    <property type="project" value="TreeGrafter"/>
</dbReference>
<name>A0A7I8VC23_9ANNE</name>
<dbReference type="PROSITE" id="PS00028">
    <property type="entry name" value="ZINC_FINGER_C2H2_1"/>
    <property type="match status" value="2"/>
</dbReference>
<proteinExistence type="predicted"/>
<keyword evidence="2" id="KW-0677">Repeat</keyword>
<dbReference type="SUPFAM" id="SSF57667">
    <property type="entry name" value="beta-beta-alpha zinc fingers"/>
    <property type="match status" value="1"/>
</dbReference>
<dbReference type="PANTHER" id="PTHR19818:SF166">
    <property type="entry name" value="C2H2-TYPE DOMAIN-CONTAINING PROTEIN"/>
    <property type="match status" value="1"/>
</dbReference>
<accession>A0A7I8VC23</accession>
<sequence>MSLFSPLACKLPQKSEKTPLFQSNVSVFTEGNGACRKLLWSPPLSRGSYDSPDSTAKRGRPKLISLANFHQESPNEVGELQCSYCGRTFPKWKCLKAHILTHTGEKPFKCDFPGCEKKFRQGGQLKTHQRLHTGEKPFCCSIEGCEYKFAHVNRHCPMHPSTPLKKQDTTLSIKAKIELEGNEEKRNWLQKYLTRSYALKAYPNENDQSMIIKKPSKTVKRLSYEVDEKKPGFQFNTASPRKRKEIADKIDGALALVALSQAF</sequence>
<dbReference type="FunFam" id="3.30.160.60:FF:000032">
    <property type="entry name" value="Krueppel-like factor 4"/>
    <property type="match status" value="1"/>
</dbReference>
<keyword evidence="5" id="KW-0805">Transcription regulation</keyword>
<evidence type="ECO:0000256" key="4">
    <source>
        <dbReference type="ARBA" id="ARBA00022833"/>
    </source>
</evidence>
<evidence type="ECO:0000313" key="9">
    <source>
        <dbReference type="EMBL" id="CAD5112893.1"/>
    </source>
</evidence>
<keyword evidence="10" id="KW-1185">Reference proteome</keyword>
<evidence type="ECO:0000256" key="1">
    <source>
        <dbReference type="ARBA" id="ARBA00022723"/>
    </source>
</evidence>
<feature type="domain" description="C2H2-type" evidence="8">
    <location>
        <begin position="80"/>
        <end position="107"/>
    </location>
</feature>
<comment type="caution">
    <text evidence="9">The sequence shown here is derived from an EMBL/GenBank/DDBJ whole genome shotgun (WGS) entry which is preliminary data.</text>
</comment>
<reference evidence="9 10" key="1">
    <citation type="submission" date="2020-08" db="EMBL/GenBank/DDBJ databases">
        <authorList>
            <person name="Hejnol A."/>
        </authorList>
    </citation>
    <scope>NUCLEOTIDE SEQUENCE [LARGE SCALE GENOMIC DNA]</scope>
</reference>
<dbReference type="GO" id="GO:0045944">
    <property type="term" value="P:positive regulation of transcription by RNA polymerase II"/>
    <property type="evidence" value="ECO:0007669"/>
    <property type="project" value="UniProtKB-ARBA"/>
</dbReference>
<dbReference type="Pfam" id="PF00096">
    <property type="entry name" value="zf-C2H2"/>
    <property type="match status" value="2"/>
</dbReference>
<dbReference type="OrthoDB" id="3437960at2759"/>
<dbReference type="GO" id="GO:0005634">
    <property type="term" value="C:nucleus"/>
    <property type="evidence" value="ECO:0007669"/>
    <property type="project" value="UniProtKB-ARBA"/>
</dbReference>
<keyword evidence="3 7" id="KW-0863">Zinc-finger</keyword>
<dbReference type="InterPro" id="IPR050329">
    <property type="entry name" value="GLI_C2H2-zinc-finger"/>
</dbReference>
<dbReference type="SMART" id="SM00355">
    <property type="entry name" value="ZnF_C2H2"/>
    <property type="match status" value="3"/>
</dbReference>
<protein>
    <submittedName>
        <fullName evidence="9">DgyrCDS2101</fullName>
    </submittedName>
</protein>
<evidence type="ECO:0000313" key="10">
    <source>
        <dbReference type="Proteomes" id="UP000549394"/>
    </source>
</evidence>
<keyword evidence="6" id="KW-0804">Transcription</keyword>
<dbReference type="AlphaFoldDB" id="A0A7I8VC23"/>
<dbReference type="GO" id="GO:0008270">
    <property type="term" value="F:zinc ion binding"/>
    <property type="evidence" value="ECO:0007669"/>
    <property type="project" value="UniProtKB-KW"/>
</dbReference>
<evidence type="ECO:0000256" key="5">
    <source>
        <dbReference type="ARBA" id="ARBA00023015"/>
    </source>
</evidence>
<dbReference type="Proteomes" id="UP000549394">
    <property type="component" value="Unassembled WGS sequence"/>
</dbReference>
<keyword evidence="4" id="KW-0862">Zinc</keyword>
<evidence type="ECO:0000256" key="3">
    <source>
        <dbReference type="ARBA" id="ARBA00022771"/>
    </source>
</evidence>
<feature type="domain" description="C2H2-type" evidence="8">
    <location>
        <begin position="108"/>
        <end position="137"/>
    </location>
</feature>
<organism evidence="9 10">
    <name type="scientific">Dimorphilus gyrociliatus</name>
    <dbReference type="NCBI Taxonomy" id="2664684"/>
    <lineage>
        <taxon>Eukaryota</taxon>
        <taxon>Metazoa</taxon>
        <taxon>Spiralia</taxon>
        <taxon>Lophotrochozoa</taxon>
        <taxon>Annelida</taxon>
        <taxon>Polychaeta</taxon>
        <taxon>Polychaeta incertae sedis</taxon>
        <taxon>Dinophilidae</taxon>
        <taxon>Dimorphilus</taxon>
    </lineage>
</organism>
<dbReference type="InterPro" id="IPR036236">
    <property type="entry name" value="Znf_C2H2_sf"/>
</dbReference>
<evidence type="ECO:0000256" key="2">
    <source>
        <dbReference type="ARBA" id="ARBA00022737"/>
    </source>
</evidence>
<gene>
    <name evidence="9" type="ORF">DGYR_LOCUS1960</name>
</gene>
<dbReference type="PANTHER" id="PTHR19818">
    <property type="entry name" value="ZINC FINGER PROTEIN ZIC AND GLI"/>
    <property type="match status" value="1"/>
</dbReference>